<dbReference type="OrthoDB" id="5567886at2"/>
<dbReference type="EMBL" id="FUKI01000093">
    <property type="protein sequence ID" value="SJM91587.1"/>
    <property type="molecule type" value="Genomic_DNA"/>
</dbReference>
<keyword evidence="3" id="KW-1185">Reference proteome</keyword>
<dbReference type="Proteomes" id="UP000195667">
    <property type="component" value="Unassembled WGS sequence"/>
</dbReference>
<gene>
    <name evidence="2" type="ORF">CRENPOLYSF1_20037</name>
</gene>
<feature type="chain" id="PRO_5013317697" evidence="1">
    <location>
        <begin position="32"/>
        <end position="161"/>
    </location>
</feature>
<organism evidence="2 3">
    <name type="scientific">Crenothrix polyspora</name>
    <dbReference type="NCBI Taxonomy" id="360316"/>
    <lineage>
        <taxon>Bacteria</taxon>
        <taxon>Pseudomonadati</taxon>
        <taxon>Pseudomonadota</taxon>
        <taxon>Gammaproteobacteria</taxon>
        <taxon>Methylococcales</taxon>
        <taxon>Crenotrichaceae</taxon>
        <taxon>Crenothrix</taxon>
    </lineage>
</organism>
<accession>A0A1R4H5Z0</accession>
<evidence type="ECO:0000256" key="1">
    <source>
        <dbReference type="SAM" id="SignalP"/>
    </source>
</evidence>
<keyword evidence="1" id="KW-0732">Signal</keyword>
<protein>
    <submittedName>
        <fullName evidence="2">Uncharacterized protein</fullName>
    </submittedName>
</protein>
<proteinExistence type="predicted"/>
<dbReference type="AlphaFoldDB" id="A0A1R4H5Z0"/>
<reference evidence="3" key="1">
    <citation type="submission" date="2017-02" db="EMBL/GenBank/DDBJ databases">
        <authorList>
            <person name="Daims H."/>
        </authorList>
    </citation>
    <scope>NUCLEOTIDE SEQUENCE [LARGE SCALE GENOMIC DNA]</scope>
</reference>
<evidence type="ECO:0000313" key="3">
    <source>
        <dbReference type="Proteomes" id="UP000195667"/>
    </source>
</evidence>
<feature type="signal peptide" evidence="1">
    <location>
        <begin position="1"/>
        <end position="31"/>
    </location>
</feature>
<dbReference type="RefSeq" id="WP_087143019.1">
    <property type="nucleotide sequence ID" value="NZ_FUKI01000093.1"/>
</dbReference>
<name>A0A1R4H5Z0_9GAMM</name>
<sequence>MKKLYLQNTALPAILLSTLISTLSYTGTALAQKTTGVLGKKATAVDVYKSTCSKKITAGSAPTTAFVARIRGIKGALVSMQIKKAANTAKTTDTKNGDAIFGPYASIKGGEGVYTITVDKRGIGITSYEIQTFCNTTVKSATAETGFKHSDQLGPLITQNQ</sequence>
<evidence type="ECO:0000313" key="2">
    <source>
        <dbReference type="EMBL" id="SJM91587.1"/>
    </source>
</evidence>